<reference evidence="1" key="1">
    <citation type="journal article" date="2022" name="Front. Genet.">
        <title>Chromosome-Scale Assembly of the Dendrobium nobile Genome Provides Insights Into the Molecular Mechanism of the Biosynthesis of the Medicinal Active Ingredient of Dendrobium.</title>
        <authorList>
            <person name="Xu Q."/>
            <person name="Niu S.-C."/>
            <person name="Li K.-L."/>
            <person name="Zheng P.-J."/>
            <person name="Zhang X.-J."/>
            <person name="Jia Y."/>
            <person name="Liu Y."/>
            <person name="Niu Y.-X."/>
            <person name="Yu L.-H."/>
            <person name="Chen D.-F."/>
            <person name="Zhang G.-Q."/>
        </authorList>
    </citation>
    <scope>NUCLEOTIDE SEQUENCE</scope>
    <source>
        <tissue evidence="1">Leaf</tissue>
    </source>
</reference>
<proteinExistence type="predicted"/>
<sequence length="116" mass="13314">MTGDGVLELAKCLKLSYWSYFGGDFGKMLFQPEISFMIEGSWIIIHVQECNMREDVEHVAVKCSKLIVVIELVNRWGFPVPTFSTFGDVQKSLRCFPNLIFSLLIYIVVWSFSHGK</sequence>
<dbReference type="Proteomes" id="UP000829196">
    <property type="component" value="Unassembled WGS sequence"/>
</dbReference>
<organism evidence="1 2">
    <name type="scientific">Dendrobium nobile</name>
    <name type="common">Orchid</name>
    <dbReference type="NCBI Taxonomy" id="94219"/>
    <lineage>
        <taxon>Eukaryota</taxon>
        <taxon>Viridiplantae</taxon>
        <taxon>Streptophyta</taxon>
        <taxon>Embryophyta</taxon>
        <taxon>Tracheophyta</taxon>
        <taxon>Spermatophyta</taxon>
        <taxon>Magnoliopsida</taxon>
        <taxon>Liliopsida</taxon>
        <taxon>Asparagales</taxon>
        <taxon>Orchidaceae</taxon>
        <taxon>Epidendroideae</taxon>
        <taxon>Malaxideae</taxon>
        <taxon>Dendrobiinae</taxon>
        <taxon>Dendrobium</taxon>
    </lineage>
</organism>
<name>A0A8T3BXF3_DENNO</name>
<dbReference type="EMBL" id="JAGYWB010000005">
    <property type="protein sequence ID" value="KAI0522448.1"/>
    <property type="molecule type" value="Genomic_DNA"/>
</dbReference>
<evidence type="ECO:0000313" key="2">
    <source>
        <dbReference type="Proteomes" id="UP000829196"/>
    </source>
</evidence>
<keyword evidence="2" id="KW-1185">Reference proteome</keyword>
<comment type="caution">
    <text evidence="1">The sequence shown here is derived from an EMBL/GenBank/DDBJ whole genome shotgun (WGS) entry which is preliminary data.</text>
</comment>
<gene>
    <name evidence="1" type="ORF">KFK09_004827</name>
</gene>
<accession>A0A8T3BXF3</accession>
<evidence type="ECO:0000313" key="1">
    <source>
        <dbReference type="EMBL" id="KAI0522448.1"/>
    </source>
</evidence>
<protein>
    <submittedName>
        <fullName evidence="1">Uncharacterized protein</fullName>
    </submittedName>
</protein>
<dbReference type="AlphaFoldDB" id="A0A8T3BXF3"/>